<proteinExistence type="predicted"/>
<evidence type="ECO:0000313" key="3">
    <source>
        <dbReference type="EMBL" id="KAJ1919614.1"/>
    </source>
</evidence>
<evidence type="ECO:0000313" key="4">
    <source>
        <dbReference type="Proteomes" id="UP001150538"/>
    </source>
</evidence>
<feature type="compositionally biased region" description="Acidic residues" evidence="1">
    <location>
        <begin position="321"/>
        <end position="336"/>
    </location>
</feature>
<reference evidence="3" key="1">
    <citation type="submission" date="2022-07" db="EMBL/GenBank/DDBJ databases">
        <title>Phylogenomic reconstructions and comparative analyses of Kickxellomycotina fungi.</title>
        <authorList>
            <person name="Reynolds N.K."/>
            <person name="Stajich J.E."/>
            <person name="Barry K."/>
            <person name="Grigoriev I.V."/>
            <person name="Crous P."/>
            <person name="Smith M.E."/>
        </authorList>
    </citation>
    <scope>NUCLEOTIDE SEQUENCE</scope>
    <source>
        <strain evidence="3">NBRC 100468</strain>
    </source>
</reference>
<accession>A0A9W7ZYZ2</accession>
<gene>
    <name evidence="3" type="ORF">H4219_001862</name>
</gene>
<sequence>MHSLYPRGPTFGDAEVSQDSRSRHSNVSSTSIVGSSTCSADTGNELPQQPASTAALAQDQRNSDARGILNIRAPDNAQTTGEGDPATIYTRQPSHQRAPSSIDIPPRPSSAPYLNDQRVAQYGYPNSYAASSNTSRPTSRLAYGGYTGGSASTSHISLPRPQSSSSRHYSDYDDKGKALDKSDDDDDDDDSTRSGRKKARQENDAEKRARNAAAAARMRERQRRRIDALTARRDKYMALSNQLEGELSRLGEVNAIDERRKQRSDGGYGEDALSVEGQNVVEELSRTVTYIDELQYHLRRLKDAEESGQIDSDFQRKLEEEDCDYDSSEDLADYVDPDTGHELDPQPSTSYAHQRFQSPSSSDTETSNEHGQYGNKESSSPEGSTRYASHDYNLDKNNDRDIIFKNNDNNDNDDNDYSSNHHWDYYNAFNHWS</sequence>
<keyword evidence="4" id="KW-1185">Reference proteome</keyword>
<feature type="region of interest" description="Disordered" evidence="1">
    <location>
        <begin position="321"/>
        <end position="420"/>
    </location>
</feature>
<organism evidence="3 4">
    <name type="scientific">Mycoemilia scoparia</name>
    <dbReference type="NCBI Taxonomy" id="417184"/>
    <lineage>
        <taxon>Eukaryota</taxon>
        <taxon>Fungi</taxon>
        <taxon>Fungi incertae sedis</taxon>
        <taxon>Zoopagomycota</taxon>
        <taxon>Kickxellomycotina</taxon>
        <taxon>Kickxellomycetes</taxon>
        <taxon>Kickxellales</taxon>
        <taxon>Kickxellaceae</taxon>
        <taxon>Mycoemilia</taxon>
    </lineage>
</organism>
<feature type="compositionally biased region" description="Basic and acidic residues" evidence="1">
    <location>
        <begin position="200"/>
        <end position="209"/>
    </location>
</feature>
<dbReference type="GO" id="GO:0003700">
    <property type="term" value="F:DNA-binding transcription factor activity"/>
    <property type="evidence" value="ECO:0007669"/>
    <property type="project" value="InterPro"/>
</dbReference>
<feature type="compositionally biased region" description="Polar residues" evidence="1">
    <location>
        <begin position="375"/>
        <end position="387"/>
    </location>
</feature>
<feature type="compositionally biased region" description="Basic and acidic residues" evidence="1">
    <location>
        <begin position="388"/>
        <end position="403"/>
    </location>
</feature>
<comment type="caution">
    <text evidence="3">The sequence shown here is derived from an EMBL/GenBank/DDBJ whole genome shotgun (WGS) entry which is preliminary data.</text>
</comment>
<feature type="compositionally biased region" description="Polar residues" evidence="1">
    <location>
        <begin position="128"/>
        <end position="138"/>
    </location>
</feature>
<protein>
    <recommendedName>
        <fullName evidence="2">BZIP domain-containing protein</fullName>
    </recommendedName>
</protein>
<feature type="compositionally biased region" description="Low complexity" evidence="1">
    <location>
        <begin position="25"/>
        <end position="39"/>
    </location>
</feature>
<feature type="domain" description="BZIP" evidence="2">
    <location>
        <begin position="207"/>
        <end position="221"/>
    </location>
</feature>
<dbReference type="Proteomes" id="UP001150538">
    <property type="component" value="Unassembled WGS sequence"/>
</dbReference>
<dbReference type="InterPro" id="IPR004827">
    <property type="entry name" value="bZIP"/>
</dbReference>
<evidence type="ECO:0000256" key="1">
    <source>
        <dbReference type="SAM" id="MobiDB-lite"/>
    </source>
</evidence>
<feature type="compositionally biased region" description="Polar residues" evidence="1">
    <location>
        <begin position="40"/>
        <end position="52"/>
    </location>
</feature>
<dbReference type="AlphaFoldDB" id="A0A9W7ZYZ2"/>
<feature type="compositionally biased region" description="Polar residues" evidence="1">
    <location>
        <begin position="346"/>
        <end position="365"/>
    </location>
</feature>
<feature type="compositionally biased region" description="Basic and acidic residues" evidence="1">
    <location>
        <begin position="168"/>
        <end position="181"/>
    </location>
</feature>
<dbReference type="PROSITE" id="PS00036">
    <property type="entry name" value="BZIP_BASIC"/>
    <property type="match status" value="1"/>
</dbReference>
<dbReference type="EMBL" id="JANBPU010000024">
    <property type="protein sequence ID" value="KAJ1919614.1"/>
    <property type="molecule type" value="Genomic_DNA"/>
</dbReference>
<evidence type="ECO:0000259" key="2">
    <source>
        <dbReference type="PROSITE" id="PS00036"/>
    </source>
</evidence>
<name>A0A9W7ZYZ2_9FUNG</name>
<feature type="region of interest" description="Disordered" evidence="1">
    <location>
        <begin position="1"/>
        <end position="228"/>
    </location>
</feature>